<dbReference type="PIRSF" id="PIRSF017349">
    <property type="entry name" value="UCP017349"/>
    <property type="match status" value="1"/>
</dbReference>
<dbReference type="RefSeq" id="WP_091182889.1">
    <property type="nucleotide sequence ID" value="NZ_FNRY01000001.1"/>
</dbReference>
<dbReference type="AlphaFoldDB" id="A0A1H4MBX7"/>
<reference evidence="1 2" key="1">
    <citation type="submission" date="2016-10" db="EMBL/GenBank/DDBJ databases">
        <authorList>
            <person name="de Groot N.N."/>
        </authorList>
    </citation>
    <scope>NUCLEOTIDE SEQUENCE [LARGE SCALE GENOMIC DNA]</scope>
    <source>
        <strain evidence="1 2">DSM 21799</strain>
    </source>
</reference>
<sequence length="159" mass="17310">MTENNLLGVPETHLPAEPEVDAALENAASVDDIAKVVRAHPASPLAWAVYAERILHPAHPLEGYAAARVAYHRGLDALRKAGWRGQGPIPWSHEPNRGVLRALYALRKAADLIGETDEVARLDQFLRDADDTAAARIELLGTEREPAPSTEAFVIRGED</sequence>
<evidence type="ECO:0008006" key="3">
    <source>
        <dbReference type="Google" id="ProtNLM"/>
    </source>
</evidence>
<dbReference type="Proteomes" id="UP000199183">
    <property type="component" value="Unassembled WGS sequence"/>
</dbReference>
<name>A0A1H4MBX7_9MICO</name>
<evidence type="ECO:0000313" key="2">
    <source>
        <dbReference type="Proteomes" id="UP000199183"/>
    </source>
</evidence>
<organism evidence="1 2">
    <name type="scientific">Paramicrobacterium humi</name>
    <dbReference type="NCBI Taxonomy" id="640635"/>
    <lineage>
        <taxon>Bacteria</taxon>
        <taxon>Bacillati</taxon>
        <taxon>Actinomycetota</taxon>
        <taxon>Actinomycetes</taxon>
        <taxon>Micrococcales</taxon>
        <taxon>Microbacteriaceae</taxon>
        <taxon>Paramicrobacterium</taxon>
    </lineage>
</organism>
<protein>
    <recommendedName>
        <fullName evidence="3">DUF3151 domain-containing protein</fullName>
    </recommendedName>
</protein>
<keyword evidence="2" id="KW-1185">Reference proteome</keyword>
<proteinExistence type="predicted"/>
<dbReference type="Pfam" id="PF11349">
    <property type="entry name" value="DUF3151"/>
    <property type="match status" value="1"/>
</dbReference>
<dbReference type="OrthoDB" id="3826919at2"/>
<dbReference type="InterPro" id="IPR014487">
    <property type="entry name" value="DUF3151"/>
</dbReference>
<evidence type="ECO:0000313" key="1">
    <source>
        <dbReference type="EMBL" id="SEB80045.1"/>
    </source>
</evidence>
<dbReference type="STRING" id="640635.SAMN04489806_1807"/>
<dbReference type="EMBL" id="FNRY01000001">
    <property type="protein sequence ID" value="SEB80045.1"/>
    <property type="molecule type" value="Genomic_DNA"/>
</dbReference>
<accession>A0A1H4MBX7</accession>
<gene>
    <name evidence="1" type="ORF">SAMN04489806_1807</name>
</gene>